<reference evidence="2 3" key="1">
    <citation type="submission" date="2024-04" db="EMBL/GenBank/DDBJ databases">
        <title>Phyllosticta paracitricarpa is synonymous to the EU quarantine fungus P. citricarpa based on phylogenomic analyses.</title>
        <authorList>
            <consortium name="Lawrence Berkeley National Laboratory"/>
            <person name="Van ingen-buijs V.A."/>
            <person name="Van westerhoven A.C."/>
            <person name="Haridas S."/>
            <person name="Skiadas P."/>
            <person name="Martin F."/>
            <person name="Groenewald J.Z."/>
            <person name="Crous P.W."/>
            <person name="Seidl M.F."/>
        </authorList>
    </citation>
    <scope>NUCLEOTIDE SEQUENCE [LARGE SCALE GENOMIC DNA]</scope>
    <source>
        <strain evidence="2 3">CPC 17464</strain>
    </source>
</reference>
<dbReference type="RefSeq" id="XP_066651985.1">
    <property type="nucleotide sequence ID" value="XM_066801406.1"/>
</dbReference>
<feature type="compositionally biased region" description="Low complexity" evidence="1">
    <location>
        <begin position="105"/>
        <end position="122"/>
    </location>
</feature>
<name>A0ABR1LAQ7_9PEZI</name>
<feature type="compositionally biased region" description="Low complexity" evidence="1">
    <location>
        <begin position="49"/>
        <end position="60"/>
    </location>
</feature>
<sequence length="492" mass="52826">MLPVTVPKDGIMPSSSTSQHKSSHHSHSFLPRKPSILRRDRDRDRSSRKAAASSEPSSRSQTPIPHRSTTPLPPTIDESDAAPHPVSPSKKNRHSFASSVSDLGSSIRRSASIRSSSNSITSADTKDHHPSRPNLAASLSSEKASNASSSKLSIHHFRRGRQKSHDSSLGDDLKTMASGTPASQWDRPPGTSQSNATFGGKSGSLGGSASLSQVPSSGGHNPHALYQHIHDLSSKRISTLDYLRKAHDGRVYWFNTLLFNKSDLNKLPYFSPRNLARRATNYLLLGFSLPTILDLNSQSAAEYLRALNALLMEFEAYQTLHPPDGNAPSSLSRGRVAGMFKRGMHAASGAAKGRRQSSATELMLPEGLGETSSNASQLSFPSTDHGDHLSPGEEYSHLLTPSLPFDPDFFETFSTLCDVLIDCYTKIMSLVNGPEACGLGVGELFAKADARIRKIIVAGVVREFEDASRAGAKSEIAGVGKVVLGGLISTKA</sequence>
<gene>
    <name evidence="2" type="ORF">J3D65DRAFT_636443</name>
</gene>
<feature type="region of interest" description="Disordered" evidence="1">
    <location>
        <begin position="1"/>
        <end position="223"/>
    </location>
</feature>
<evidence type="ECO:0000313" key="2">
    <source>
        <dbReference type="EMBL" id="KAK7532317.1"/>
    </source>
</evidence>
<dbReference type="Proteomes" id="UP001360953">
    <property type="component" value="Unassembled WGS sequence"/>
</dbReference>
<evidence type="ECO:0000256" key="1">
    <source>
        <dbReference type="SAM" id="MobiDB-lite"/>
    </source>
</evidence>
<feature type="region of interest" description="Disordered" evidence="1">
    <location>
        <begin position="368"/>
        <end position="393"/>
    </location>
</feature>
<dbReference type="PANTHER" id="PTHR37332:SF1">
    <property type="entry name" value="ELMO DOMAIN-CONTAINING PROTEIN"/>
    <property type="match status" value="1"/>
</dbReference>
<dbReference type="GeneID" id="92034312"/>
<feature type="compositionally biased region" description="Basic residues" evidence="1">
    <location>
        <begin position="153"/>
        <end position="162"/>
    </location>
</feature>
<keyword evidence="3" id="KW-1185">Reference proteome</keyword>
<protein>
    <submittedName>
        <fullName evidence="2">Uncharacterized protein</fullName>
    </submittedName>
</protein>
<feature type="compositionally biased region" description="Basic and acidic residues" evidence="1">
    <location>
        <begin position="384"/>
        <end position="393"/>
    </location>
</feature>
<evidence type="ECO:0000313" key="3">
    <source>
        <dbReference type="Proteomes" id="UP001360953"/>
    </source>
</evidence>
<dbReference type="EMBL" id="JBBPEH010000011">
    <property type="protein sequence ID" value="KAK7532317.1"/>
    <property type="molecule type" value="Genomic_DNA"/>
</dbReference>
<feature type="compositionally biased region" description="Polar residues" evidence="1">
    <location>
        <begin position="95"/>
        <end position="104"/>
    </location>
</feature>
<organism evidence="2 3">
    <name type="scientific">Phyllosticta citribraziliensis</name>
    <dbReference type="NCBI Taxonomy" id="989973"/>
    <lineage>
        <taxon>Eukaryota</taxon>
        <taxon>Fungi</taxon>
        <taxon>Dikarya</taxon>
        <taxon>Ascomycota</taxon>
        <taxon>Pezizomycotina</taxon>
        <taxon>Dothideomycetes</taxon>
        <taxon>Dothideomycetes incertae sedis</taxon>
        <taxon>Botryosphaeriales</taxon>
        <taxon>Phyllostictaceae</taxon>
        <taxon>Phyllosticta</taxon>
    </lineage>
</organism>
<feature type="compositionally biased region" description="Low complexity" evidence="1">
    <location>
        <begin position="134"/>
        <end position="152"/>
    </location>
</feature>
<feature type="compositionally biased region" description="Basic and acidic residues" evidence="1">
    <location>
        <begin position="163"/>
        <end position="174"/>
    </location>
</feature>
<feature type="compositionally biased region" description="Basic and acidic residues" evidence="1">
    <location>
        <begin position="37"/>
        <end position="47"/>
    </location>
</feature>
<proteinExistence type="predicted"/>
<accession>A0ABR1LAQ7</accession>
<dbReference type="PANTHER" id="PTHR37332">
    <property type="entry name" value="EXPRESSED PROTEIN"/>
    <property type="match status" value="1"/>
</dbReference>
<comment type="caution">
    <text evidence="2">The sequence shown here is derived from an EMBL/GenBank/DDBJ whole genome shotgun (WGS) entry which is preliminary data.</text>
</comment>
<feature type="compositionally biased region" description="Polar residues" evidence="1">
    <location>
        <begin position="370"/>
        <end position="382"/>
    </location>
</feature>
<feature type="compositionally biased region" description="Polar residues" evidence="1">
    <location>
        <begin position="61"/>
        <end position="70"/>
    </location>
</feature>